<comment type="caution">
    <text evidence="8">The sequence shown here is derived from an EMBL/GenBank/DDBJ whole genome shotgun (WGS) entry which is preliminary data.</text>
</comment>
<dbReference type="AlphaFoldDB" id="A0A699V058"/>
<dbReference type="PANTHER" id="PTHR34072">
    <property type="entry name" value="ENZYMATIC POLYPROTEIN-RELATED"/>
    <property type="match status" value="1"/>
</dbReference>
<evidence type="ECO:0000256" key="4">
    <source>
        <dbReference type="ARBA" id="ARBA00022759"/>
    </source>
</evidence>
<feature type="non-terminal residue" evidence="8">
    <location>
        <position position="1"/>
    </location>
</feature>
<organism evidence="8">
    <name type="scientific">Tanacetum cinerariifolium</name>
    <name type="common">Dalmatian daisy</name>
    <name type="synonym">Chrysanthemum cinerariifolium</name>
    <dbReference type="NCBI Taxonomy" id="118510"/>
    <lineage>
        <taxon>Eukaryota</taxon>
        <taxon>Viridiplantae</taxon>
        <taxon>Streptophyta</taxon>
        <taxon>Embryophyta</taxon>
        <taxon>Tracheophyta</taxon>
        <taxon>Spermatophyta</taxon>
        <taxon>Magnoliopsida</taxon>
        <taxon>eudicotyledons</taxon>
        <taxon>Gunneridae</taxon>
        <taxon>Pentapetalae</taxon>
        <taxon>asterids</taxon>
        <taxon>campanulids</taxon>
        <taxon>Asterales</taxon>
        <taxon>Asteraceae</taxon>
        <taxon>Asteroideae</taxon>
        <taxon>Anthemideae</taxon>
        <taxon>Anthemidinae</taxon>
        <taxon>Tanacetum</taxon>
    </lineage>
</organism>
<accession>A0A699V058</accession>
<evidence type="ECO:0000259" key="7">
    <source>
        <dbReference type="Pfam" id="PF17917"/>
    </source>
</evidence>
<protein>
    <submittedName>
        <fullName evidence="8">Putative reverse transcriptase domain-containing protein</fullName>
    </submittedName>
</protein>
<feature type="non-terminal residue" evidence="8">
    <location>
        <position position="149"/>
    </location>
</feature>
<keyword evidence="1" id="KW-0808">Transferase</keyword>
<name>A0A699V058_TANCI</name>
<dbReference type="InterPro" id="IPR041373">
    <property type="entry name" value="RT_RNaseH"/>
</dbReference>
<keyword evidence="4" id="KW-0255">Endonuclease</keyword>
<keyword evidence="5" id="KW-0378">Hydrolase</keyword>
<dbReference type="SUPFAM" id="SSF56672">
    <property type="entry name" value="DNA/RNA polymerases"/>
    <property type="match status" value="1"/>
</dbReference>
<dbReference type="InterPro" id="IPR043502">
    <property type="entry name" value="DNA/RNA_pol_sf"/>
</dbReference>
<keyword evidence="2" id="KW-0548">Nucleotidyltransferase</keyword>
<keyword evidence="3" id="KW-0540">Nuclease</keyword>
<dbReference type="GO" id="GO:0016787">
    <property type="term" value="F:hydrolase activity"/>
    <property type="evidence" value="ECO:0007669"/>
    <property type="project" value="UniProtKB-KW"/>
</dbReference>
<evidence type="ECO:0000256" key="1">
    <source>
        <dbReference type="ARBA" id="ARBA00022679"/>
    </source>
</evidence>
<gene>
    <name evidence="8" type="ORF">Tci_899260</name>
</gene>
<reference evidence="8" key="1">
    <citation type="journal article" date="2019" name="Sci. Rep.">
        <title>Draft genome of Tanacetum cinerariifolium, the natural source of mosquito coil.</title>
        <authorList>
            <person name="Yamashiro T."/>
            <person name="Shiraishi A."/>
            <person name="Satake H."/>
            <person name="Nakayama K."/>
        </authorList>
    </citation>
    <scope>NUCLEOTIDE SEQUENCE</scope>
</reference>
<feature type="domain" description="Reverse transcriptase RNase H-like" evidence="7">
    <location>
        <begin position="35"/>
        <end position="76"/>
    </location>
</feature>
<evidence type="ECO:0000313" key="8">
    <source>
        <dbReference type="EMBL" id="GFD27291.1"/>
    </source>
</evidence>
<evidence type="ECO:0000256" key="6">
    <source>
        <dbReference type="ARBA" id="ARBA00022918"/>
    </source>
</evidence>
<dbReference type="GO" id="GO:0003964">
    <property type="term" value="F:RNA-directed DNA polymerase activity"/>
    <property type="evidence" value="ECO:0007669"/>
    <property type="project" value="UniProtKB-KW"/>
</dbReference>
<evidence type="ECO:0000256" key="3">
    <source>
        <dbReference type="ARBA" id="ARBA00022722"/>
    </source>
</evidence>
<dbReference type="Pfam" id="PF17917">
    <property type="entry name" value="RT_RNaseH"/>
    <property type="match status" value="1"/>
</dbReference>
<dbReference type="EMBL" id="BKCJ011375854">
    <property type="protein sequence ID" value="GFD27291.1"/>
    <property type="molecule type" value="Genomic_DNA"/>
</dbReference>
<evidence type="ECO:0000256" key="5">
    <source>
        <dbReference type="ARBA" id="ARBA00022801"/>
    </source>
</evidence>
<dbReference type="CDD" id="cd09274">
    <property type="entry name" value="RNase_HI_RT_Ty3"/>
    <property type="match status" value="1"/>
</dbReference>
<keyword evidence="6 8" id="KW-0695">RNA-directed DNA polymerase</keyword>
<dbReference type="PANTHER" id="PTHR34072:SF52">
    <property type="entry name" value="RIBONUCLEASE H"/>
    <property type="match status" value="1"/>
</dbReference>
<evidence type="ECO:0000256" key="2">
    <source>
        <dbReference type="ARBA" id="ARBA00022695"/>
    </source>
</evidence>
<sequence length="149" mass="17179">CSAPISALPKGTEDFMVYCDASLKGYGAVLMQRLWRHYLYGTKSVVFTNHKSLQYILNQKEVNLRQRSWIELLSDYDCEIQYYPVKANVVADALSQKEGIKPLCVQALMMTIHNDLPKQIIEAQKETLKKKNVKAENLGRLIKQIFELR</sequence>
<proteinExistence type="predicted"/>
<dbReference type="GO" id="GO:0004519">
    <property type="term" value="F:endonuclease activity"/>
    <property type="evidence" value="ECO:0007669"/>
    <property type="project" value="UniProtKB-KW"/>
</dbReference>